<accession>A0A9X2F967</accession>
<keyword evidence="2" id="KW-0732">Signal</keyword>
<evidence type="ECO:0000256" key="1">
    <source>
        <dbReference type="SAM" id="MobiDB-lite"/>
    </source>
</evidence>
<evidence type="ECO:0000313" key="3">
    <source>
        <dbReference type="EMBL" id="MCO6044625.1"/>
    </source>
</evidence>
<evidence type="ECO:0000256" key="2">
    <source>
        <dbReference type="SAM" id="SignalP"/>
    </source>
</evidence>
<dbReference type="AlphaFoldDB" id="A0A9X2F967"/>
<evidence type="ECO:0008006" key="5">
    <source>
        <dbReference type="Google" id="ProtNLM"/>
    </source>
</evidence>
<proteinExistence type="predicted"/>
<sequence>MQAIITGTSVTRRLATLLPAGLLITAVVASPAAAFWGDQGNQCCTDACVRREPVKGAAHDIYNYLENGRAANAMWPYPYVCPDRVWAHAPFDIMVANGWRRQNLLGAHHFDPQTGKLTRAGELKVEWILTQTPPSRRQVFVERSMNDDVTQNRIAQAQQFANGLPIEGGDTIVQDTYVRSPSRAAGMVDGERNSFIENRKPAVLPAGTTSTSSAASN</sequence>
<feature type="region of interest" description="Disordered" evidence="1">
    <location>
        <begin position="191"/>
        <end position="217"/>
    </location>
</feature>
<comment type="caution">
    <text evidence="3">The sequence shown here is derived from an EMBL/GenBank/DDBJ whole genome shotgun (WGS) entry which is preliminary data.</text>
</comment>
<dbReference type="Proteomes" id="UP001155241">
    <property type="component" value="Unassembled WGS sequence"/>
</dbReference>
<feature type="compositionally biased region" description="Low complexity" evidence="1">
    <location>
        <begin position="206"/>
        <end position="217"/>
    </location>
</feature>
<feature type="signal peptide" evidence="2">
    <location>
        <begin position="1"/>
        <end position="29"/>
    </location>
</feature>
<organism evidence="3 4">
    <name type="scientific">Aeoliella straminimaris</name>
    <dbReference type="NCBI Taxonomy" id="2954799"/>
    <lineage>
        <taxon>Bacteria</taxon>
        <taxon>Pseudomonadati</taxon>
        <taxon>Planctomycetota</taxon>
        <taxon>Planctomycetia</taxon>
        <taxon>Pirellulales</taxon>
        <taxon>Lacipirellulaceae</taxon>
        <taxon>Aeoliella</taxon>
    </lineage>
</organism>
<feature type="chain" id="PRO_5040925104" description="Secreted protein" evidence="2">
    <location>
        <begin position="30"/>
        <end position="217"/>
    </location>
</feature>
<name>A0A9X2F967_9BACT</name>
<reference evidence="3" key="1">
    <citation type="submission" date="2022-06" db="EMBL/GenBank/DDBJ databases">
        <title>Aeoliella straminimaris, a novel planctomycete from sediments.</title>
        <authorList>
            <person name="Vitorino I.R."/>
            <person name="Lage O.M."/>
        </authorList>
    </citation>
    <scope>NUCLEOTIDE SEQUENCE</scope>
    <source>
        <strain evidence="3">ICT_H6.2</strain>
    </source>
</reference>
<feature type="compositionally biased region" description="Basic and acidic residues" evidence="1">
    <location>
        <begin position="191"/>
        <end position="200"/>
    </location>
</feature>
<protein>
    <recommendedName>
        <fullName evidence="5">Secreted protein</fullName>
    </recommendedName>
</protein>
<dbReference type="RefSeq" id="WP_252852735.1">
    <property type="nucleotide sequence ID" value="NZ_JAMXLR010000036.1"/>
</dbReference>
<keyword evidence="4" id="KW-1185">Reference proteome</keyword>
<gene>
    <name evidence="3" type="ORF">NG895_11970</name>
</gene>
<evidence type="ECO:0000313" key="4">
    <source>
        <dbReference type="Proteomes" id="UP001155241"/>
    </source>
</evidence>
<dbReference type="EMBL" id="JAMXLR010000036">
    <property type="protein sequence ID" value="MCO6044625.1"/>
    <property type="molecule type" value="Genomic_DNA"/>
</dbReference>